<reference evidence="2" key="1">
    <citation type="submission" date="2021-02" db="EMBL/GenBank/DDBJ databases">
        <authorList>
            <person name="Nowell W R."/>
        </authorList>
    </citation>
    <scope>NUCLEOTIDE SEQUENCE</scope>
</reference>
<dbReference type="Proteomes" id="UP000677228">
    <property type="component" value="Unassembled WGS sequence"/>
</dbReference>
<dbReference type="OrthoDB" id="6375801at2759"/>
<keyword evidence="5" id="KW-1185">Reference proteome</keyword>
<organism evidence="2 5">
    <name type="scientific">Didymodactylos carnosus</name>
    <dbReference type="NCBI Taxonomy" id="1234261"/>
    <lineage>
        <taxon>Eukaryota</taxon>
        <taxon>Metazoa</taxon>
        <taxon>Spiralia</taxon>
        <taxon>Gnathifera</taxon>
        <taxon>Rotifera</taxon>
        <taxon>Eurotatoria</taxon>
        <taxon>Bdelloidea</taxon>
        <taxon>Philodinida</taxon>
        <taxon>Philodinidae</taxon>
        <taxon>Didymodactylos</taxon>
    </lineage>
</organism>
<protein>
    <submittedName>
        <fullName evidence="2">Uncharacterized protein</fullName>
    </submittedName>
</protein>
<dbReference type="EMBL" id="CAJNOQ010007256">
    <property type="protein sequence ID" value="CAF1162402.1"/>
    <property type="molecule type" value="Genomic_DNA"/>
</dbReference>
<evidence type="ECO:0000313" key="4">
    <source>
        <dbReference type="EMBL" id="CAF3925957.1"/>
    </source>
</evidence>
<dbReference type="Proteomes" id="UP000681722">
    <property type="component" value="Unassembled WGS sequence"/>
</dbReference>
<dbReference type="EMBL" id="CAJNOK010011258">
    <property type="protein sequence ID" value="CAF1135995.1"/>
    <property type="molecule type" value="Genomic_DNA"/>
</dbReference>
<accession>A0A814TNX8</accession>
<evidence type="ECO:0000313" key="2">
    <source>
        <dbReference type="EMBL" id="CAF1162402.1"/>
    </source>
</evidence>
<comment type="caution">
    <text evidence="2">The sequence shown here is derived from an EMBL/GenBank/DDBJ whole genome shotgun (WGS) entry which is preliminary data.</text>
</comment>
<sequence length="143" mass="15849">MAEAAWTGIHSLLTDLVHEHKVTTINIISDSPMSQYRNKTIMYLMKKFASEHQVKVKWIYLESGHGKGVAGAVGAARKRMLDDAVAFDPDGSFENALDLLKATDNSTDIRLFIYNKSDIETVKKSIPKLTTVKGTASFHANSH</sequence>
<name>A0A814TNX8_9BILA</name>
<evidence type="ECO:0000313" key="5">
    <source>
        <dbReference type="Proteomes" id="UP000663829"/>
    </source>
</evidence>
<gene>
    <name evidence="2" type="ORF">GPM918_LOCUS21746</name>
    <name evidence="1" type="ORF">OVA965_LOCUS20889</name>
    <name evidence="4" type="ORF">SRO942_LOCUS21744</name>
    <name evidence="3" type="ORF">TMI583_LOCUS21405</name>
</gene>
<evidence type="ECO:0000313" key="3">
    <source>
        <dbReference type="EMBL" id="CAF3924936.1"/>
    </source>
</evidence>
<evidence type="ECO:0000313" key="1">
    <source>
        <dbReference type="EMBL" id="CAF1135995.1"/>
    </source>
</evidence>
<proteinExistence type="predicted"/>
<dbReference type="PANTHER" id="PTHR46601">
    <property type="entry name" value="ULP_PROTEASE DOMAIN-CONTAINING PROTEIN"/>
    <property type="match status" value="1"/>
</dbReference>
<dbReference type="PANTHER" id="PTHR46601:SF1">
    <property type="entry name" value="ADF-H DOMAIN-CONTAINING PROTEIN"/>
    <property type="match status" value="1"/>
</dbReference>
<dbReference type="Proteomes" id="UP000663829">
    <property type="component" value="Unassembled WGS sequence"/>
</dbReference>
<dbReference type="Proteomes" id="UP000682733">
    <property type="component" value="Unassembled WGS sequence"/>
</dbReference>
<dbReference type="AlphaFoldDB" id="A0A814TNX8"/>
<dbReference type="EMBL" id="CAJOBA010024102">
    <property type="protein sequence ID" value="CAF3924936.1"/>
    <property type="molecule type" value="Genomic_DNA"/>
</dbReference>
<dbReference type="EMBL" id="CAJOBC010007256">
    <property type="protein sequence ID" value="CAF3925957.1"/>
    <property type="molecule type" value="Genomic_DNA"/>
</dbReference>